<proteinExistence type="predicted"/>
<dbReference type="AlphaFoldDB" id="A0A2I2FEB0"/>
<dbReference type="OrthoDB" id="4177740at2759"/>
<sequence length="272" mass="31608">MSVPLECPKRKEMRRAMRSLEKHIKGLEPDHQIEIDSAEIGQIRFLPMVLNENSKDRPAFFTPLDGNLLPTPDDQYDQEYEQEYLAHDSISEECRDPKTCTQAIDIYWSSYLSHYSFSTKPAGGEVVWSPVQLIWSPVYKERDLFRIEYPEFGFYDIERVTEGPYAHLKATIYNNLNANDGHILQGELLPILRLMKAHLRWARFIDHMVAPMMVFSLVGPQHARVIEAYLEGHTLVVRPTKLYDLRTKDEATLKMFAQWYFGKPRAPTGTSQ</sequence>
<reference evidence="1 2" key="1">
    <citation type="submission" date="2017-12" db="EMBL/GenBank/DDBJ databases">
        <authorList>
            <consortium name="DOE Joint Genome Institute"/>
            <person name="Haridas S."/>
            <person name="Kjaerbolling I."/>
            <person name="Vesth T.C."/>
            <person name="Frisvad J.C."/>
            <person name="Nybo J.L."/>
            <person name="Theobald S."/>
            <person name="Kuo A."/>
            <person name="Bowyer P."/>
            <person name="Matsuda Y."/>
            <person name="Mondo S."/>
            <person name="Lyhne E.K."/>
            <person name="Kogle M.E."/>
            <person name="Clum A."/>
            <person name="Lipzen A."/>
            <person name="Salamov A."/>
            <person name="Ngan C.Y."/>
            <person name="Daum C."/>
            <person name="Chiniquy J."/>
            <person name="Barry K."/>
            <person name="LaButti K."/>
            <person name="Simmons B.A."/>
            <person name="Magnuson J.K."/>
            <person name="Mortensen U.H."/>
            <person name="Larsen T.O."/>
            <person name="Grigoriev I.V."/>
            <person name="Baker S.E."/>
            <person name="Andersen M.R."/>
            <person name="Nordberg H.P."/>
            <person name="Cantor M.N."/>
            <person name="Hua S.X."/>
        </authorList>
    </citation>
    <scope>NUCLEOTIDE SEQUENCE [LARGE SCALE GENOMIC DNA]</scope>
    <source>
        <strain evidence="1 2">CBS 102.13</strain>
    </source>
</reference>
<evidence type="ECO:0000313" key="1">
    <source>
        <dbReference type="EMBL" id="PLB38957.1"/>
    </source>
</evidence>
<dbReference type="EMBL" id="KZ559132">
    <property type="protein sequence ID" value="PLB38957.1"/>
    <property type="molecule type" value="Genomic_DNA"/>
</dbReference>
<dbReference type="GeneID" id="36525557"/>
<name>A0A2I2FEB0_ASPCN</name>
<accession>A0A2I2FEB0</accession>
<keyword evidence="2" id="KW-1185">Reference proteome</keyword>
<dbReference type="STRING" id="41067.A0A2I2FEB0"/>
<gene>
    <name evidence="1" type="ORF">BDW47DRAFT_18342</name>
</gene>
<protein>
    <submittedName>
        <fullName evidence="1">Uncharacterized protein</fullName>
    </submittedName>
</protein>
<dbReference type="Proteomes" id="UP000234585">
    <property type="component" value="Unassembled WGS sequence"/>
</dbReference>
<dbReference type="RefSeq" id="XP_024672969.1">
    <property type="nucleotide sequence ID" value="XM_024818397.1"/>
</dbReference>
<evidence type="ECO:0000313" key="2">
    <source>
        <dbReference type="Proteomes" id="UP000234585"/>
    </source>
</evidence>
<organism evidence="1 2">
    <name type="scientific">Aspergillus candidus</name>
    <dbReference type="NCBI Taxonomy" id="41067"/>
    <lineage>
        <taxon>Eukaryota</taxon>
        <taxon>Fungi</taxon>
        <taxon>Dikarya</taxon>
        <taxon>Ascomycota</taxon>
        <taxon>Pezizomycotina</taxon>
        <taxon>Eurotiomycetes</taxon>
        <taxon>Eurotiomycetidae</taxon>
        <taxon>Eurotiales</taxon>
        <taxon>Aspergillaceae</taxon>
        <taxon>Aspergillus</taxon>
        <taxon>Aspergillus subgen. Circumdati</taxon>
    </lineage>
</organism>